<organism evidence="2">
    <name type="scientific">Anopheles darlingi</name>
    <name type="common">Mosquito</name>
    <dbReference type="NCBI Taxonomy" id="43151"/>
    <lineage>
        <taxon>Eukaryota</taxon>
        <taxon>Metazoa</taxon>
        <taxon>Ecdysozoa</taxon>
        <taxon>Arthropoda</taxon>
        <taxon>Hexapoda</taxon>
        <taxon>Insecta</taxon>
        <taxon>Pterygota</taxon>
        <taxon>Neoptera</taxon>
        <taxon>Endopterygota</taxon>
        <taxon>Diptera</taxon>
        <taxon>Nematocera</taxon>
        <taxon>Culicoidea</taxon>
        <taxon>Culicidae</taxon>
        <taxon>Anophelinae</taxon>
        <taxon>Anopheles</taxon>
    </lineage>
</organism>
<evidence type="ECO:0000313" key="3">
    <source>
        <dbReference type="EnsemblMetazoa" id="ADAC003448-PA"/>
    </source>
</evidence>
<dbReference type="STRING" id="43151.W5JPI8"/>
<dbReference type="VEuPathDB" id="VectorBase:ADAC003448"/>
<feature type="compositionally biased region" description="Pro residues" evidence="1">
    <location>
        <begin position="121"/>
        <end position="131"/>
    </location>
</feature>
<accession>W5JPI8</accession>
<evidence type="ECO:0000313" key="2">
    <source>
        <dbReference type="EMBL" id="ETN64800.1"/>
    </source>
</evidence>
<evidence type="ECO:0000256" key="1">
    <source>
        <dbReference type="SAM" id="MobiDB-lite"/>
    </source>
</evidence>
<sequence>MMMIVVSLSQDGPPATATATATAGGAIHTPFSAAVIDRLIVYRSVCDVKSTACLPPPTSSPGQGVAANRGNQQQIAKPASSSYHHSSHWGMAMDEMSNGNEPNTSPAAPLSTQQQQQQPSRPAPPTPPPTTQGPTMAPTVAGNTILVMRSGEDNTAPAAAAGQLLAPNLKQSHSALVKILESAPLASKTATKTSSVPVVAAGGHATKPIAMTPKIDFCPWKKTTIAKEWLSAQVPKEETSVSATAAPQLPAPPSSPATITIVINSNAAKEQQQHSSNVPSRRRS</sequence>
<dbReference type="EnsemblMetazoa" id="ADAC003448-RA">
    <property type="protein sequence ID" value="ADAC003448-PA"/>
    <property type="gene ID" value="ADAC003448"/>
</dbReference>
<feature type="region of interest" description="Disordered" evidence="1">
    <location>
        <begin position="238"/>
        <end position="257"/>
    </location>
</feature>
<dbReference type="AlphaFoldDB" id="W5JPI8"/>
<proteinExistence type="predicted"/>
<feature type="compositionally biased region" description="Polar residues" evidence="1">
    <location>
        <begin position="69"/>
        <end position="84"/>
    </location>
</feature>
<feature type="compositionally biased region" description="Low complexity" evidence="1">
    <location>
        <begin position="105"/>
        <end position="120"/>
    </location>
</feature>
<reference evidence="3" key="4">
    <citation type="submission" date="2015-06" db="UniProtKB">
        <authorList>
            <consortium name="EnsemblMetazoa"/>
        </authorList>
    </citation>
    <scope>IDENTIFICATION</scope>
</reference>
<keyword evidence="4" id="KW-1185">Reference proteome</keyword>
<dbReference type="VEuPathDB" id="VectorBase:ADAR2_004886"/>
<reference evidence="2 4" key="1">
    <citation type="journal article" date="2010" name="BMC Genomics">
        <title>Combination of measures distinguishes pre-miRNAs from other stem-loops in the genome of the newly sequenced Anopheles darlingi.</title>
        <authorList>
            <person name="Mendes N.D."/>
            <person name="Freitas A.T."/>
            <person name="Vasconcelos A.T."/>
            <person name="Sagot M.F."/>
        </authorList>
    </citation>
    <scope>NUCLEOTIDE SEQUENCE</scope>
</reference>
<gene>
    <name evidence="2" type="ORF">AND_003448</name>
</gene>
<feature type="region of interest" description="Disordered" evidence="1">
    <location>
        <begin position="54"/>
        <end position="138"/>
    </location>
</feature>
<reference evidence="2" key="3">
    <citation type="journal article" date="2013" name="Nucleic Acids Res.">
        <title>The genome of Anopheles darlingi, the main neotropical malaria vector.</title>
        <authorList>
            <person name="Marinotti O."/>
            <person name="Cerqueira G.C."/>
            <person name="de Almeida L.G."/>
            <person name="Ferro M.I."/>
            <person name="Loreto E.L."/>
            <person name="Zaha A."/>
            <person name="Teixeira S.M."/>
            <person name="Wespiser A.R."/>
            <person name="Almeida E Silva A."/>
            <person name="Schlindwein A.D."/>
            <person name="Pacheco A.C."/>
            <person name="Silva A.L."/>
            <person name="Graveley B.R."/>
            <person name="Walenz B.P."/>
            <person name="Lima Bde A."/>
            <person name="Ribeiro C.A."/>
            <person name="Nunes-Silva C.G."/>
            <person name="de Carvalho C.R."/>
            <person name="Soares C.M."/>
            <person name="de Menezes C.B."/>
            <person name="Matiolli C."/>
            <person name="Caffrey D."/>
            <person name="Araujo D.A."/>
            <person name="de Oliveira D.M."/>
            <person name="Golenbock D."/>
            <person name="Grisard E.C."/>
            <person name="Fantinatti-Garboggini F."/>
            <person name="de Carvalho F.M."/>
            <person name="Barcellos F.G."/>
            <person name="Prosdocimi F."/>
            <person name="May G."/>
            <person name="Azevedo Junior G.M."/>
            <person name="Guimaraes G.M."/>
            <person name="Goldman G.H."/>
            <person name="Padilha I.Q."/>
            <person name="Batista Jda S."/>
            <person name="Ferro J.A."/>
            <person name="Ribeiro J.M."/>
            <person name="Fietto J.L."/>
            <person name="Dabbas K.M."/>
            <person name="Cerdeira L."/>
            <person name="Agnez-Lima L.F."/>
            <person name="Brocchi M."/>
            <person name="de Carvalho M.O."/>
            <person name="Teixeira Mde M."/>
            <person name="Diniz Maia Mde M."/>
            <person name="Goldman M.H."/>
            <person name="Cruz Schneider M.P."/>
            <person name="Felipe M.S."/>
            <person name="Hungria M."/>
            <person name="Nicolas M.F."/>
            <person name="Pereira M."/>
            <person name="Montes M.A."/>
            <person name="Cantao M.E."/>
            <person name="Vincentz M."/>
            <person name="Rafael M.S."/>
            <person name="Silverman N."/>
            <person name="Stoco P.H."/>
            <person name="Souza R.C."/>
            <person name="Vicentini R."/>
            <person name="Gazzinelli R.T."/>
            <person name="Neves Rde O."/>
            <person name="Silva R."/>
            <person name="Astolfi-Filho S."/>
            <person name="Maciel T.E."/>
            <person name="Urmenyi T.P."/>
            <person name="Tadei W.P."/>
            <person name="Camargo E.P."/>
            <person name="de Vasconcelos A.T."/>
        </authorList>
    </citation>
    <scope>NUCLEOTIDE SEQUENCE</scope>
</reference>
<dbReference type="HOGENOM" id="CLU_980764_0_0_1"/>
<dbReference type="Proteomes" id="UP000000673">
    <property type="component" value="Unassembled WGS sequence"/>
</dbReference>
<protein>
    <submittedName>
        <fullName evidence="2 3">Uncharacterized protein</fullName>
    </submittedName>
</protein>
<evidence type="ECO:0000313" key="4">
    <source>
        <dbReference type="Proteomes" id="UP000000673"/>
    </source>
</evidence>
<name>W5JPI8_ANODA</name>
<dbReference type="EMBL" id="ADMH02000872">
    <property type="protein sequence ID" value="ETN64800.1"/>
    <property type="molecule type" value="Genomic_DNA"/>
</dbReference>
<reference evidence="2" key="2">
    <citation type="submission" date="2010-05" db="EMBL/GenBank/DDBJ databases">
        <authorList>
            <person name="Almeida L.G."/>
            <person name="Nicolas M.F."/>
            <person name="Souza R.C."/>
            <person name="Vasconcelos A.T.R."/>
        </authorList>
    </citation>
    <scope>NUCLEOTIDE SEQUENCE</scope>
</reference>